<reference evidence="3" key="1">
    <citation type="submission" date="2021-01" db="EMBL/GenBank/DDBJ databases">
        <authorList>
            <consortium name="Aspergillus puulaauensis MK2 genome sequencing consortium"/>
            <person name="Kazuki M."/>
            <person name="Futagami T."/>
        </authorList>
    </citation>
    <scope>NUCLEOTIDE SEQUENCE</scope>
    <source>
        <strain evidence="3">MK2</strain>
    </source>
</reference>
<dbReference type="Proteomes" id="UP000654913">
    <property type="component" value="Chromosome 1"/>
</dbReference>
<dbReference type="PANTHER" id="PTHR15496">
    <property type="entry name" value="GENERAL TRANSCRIPTION FACTOR 3C POLYPEPTIDE 4 FAMILY"/>
    <property type="match status" value="1"/>
</dbReference>
<dbReference type="EMBL" id="AP024443">
    <property type="protein sequence ID" value="BCS17326.1"/>
    <property type="molecule type" value="Genomic_DNA"/>
</dbReference>
<feature type="domain" description="Transcription factor IIIC putative zinc-finger" evidence="2">
    <location>
        <begin position="633"/>
        <end position="669"/>
    </location>
</feature>
<dbReference type="Pfam" id="PF12660">
    <property type="entry name" value="zf-TFIIIC"/>
    <property type="match status" value="1"/>
</dbReference>
<dbReference type="AlphaFoldDB" id="A0A7R7X9I2"/>
<dbReference type="InterPro" id="IPR044230">
    <property type="entry name" value="GTF3C4"/>
</dbReference>
<dbReference type="Pfam" id="PF12657">
    <property type="entry name" value="TFIIIC_delta"/>
    <property type="match status" value="1"/>
</dbReference>
<dbReference type="GeneID" id="64967331"/>
<dbReference type="GO" id="GO:0006384">
    <property type="term" value="P:transcription initiation at RNA polymerase III promoter"/>
    <property type="evidence" value="ECO:0007669"/>
    <property type="project" value="InterPro"/>
</dbReference>
<dbReference type="GO" id="GO:0000127">
    <property type="term" value="C:transcription factor TFIIIC complex"/>
    <property type="evidence" value="ECO:0007669"/>
    <property type="project" value="InterPro"/>
</dbReference>
<feature type="domain" description="Transcription factor IIIC 90kDa subunit N-terminal" evidence="1">
    <location>
        <begin position="19"/>
        <end position="524"/>
    </location>
</feature>
<keyword evidence="4" id="KW-1185">Reference proteome</keyword>
<name>A0A7R7X9I2_9EURO</name>
<dbReference type="GO" id="GO:0004402">
    <property type="term" value="F:histone acetyltransferase activity"/>
    <property type="evidence" value="ECO:0007669"/>
    <property type="project" value="InterPro"/>
</dbReference>
<dbReference type="RefSeq" id="XP_041549520.1">
    <property type="nucleotide sequence ID" value="XM_041697641.1"/>
</dbReference>
<proteinExistence type="predicted"/>
<evidence type="ECO:0000259" key="2">
    <source>
        <dbReference type="Pfam" id="PF12660"/>
    </source>
</evidence>
<dbReference type="InterPro" id="IPR024764">
    <property type="entry name" value="TFIIIC_Znf"/>
</dbReference>
<gene>
    <name evidence="3" type="ORF">APUU_10154S</name>
</gene>
<reference evidence="3" key="2">
    <citation type="submission" date="2021-02" db="EMBL/GenBank/DDBJ databases">
        <title>Aspergillus puulaauensis MK2 genome sequence.</title>
        <authorList>
            <person name="Futagami T."/>
            <person name="Mori K."/>
            <person name="Kadooka C."/>
            <person name="Tanaka T."/>
        </authorList>
    </citation>
    <scope>NUCLEOTIDE SEQUENCE</scope>
    <source>
        <strain evidence="3">MK2</strain>
    </source>
</reference>
<organism evidence="3 4">
    <name type="scientific">Aspergillus puulaauensis</name>
    <dbReference type="NCBI Taxonomy" id="1220207"/>
    <lineage>
        <taxon>Eukaryota</taxon>
        <taxon>Fungi</taxon>
        <taxon>Dikarya</taxon>
        <taxon>Ascomycota</taxon>
        <taxon>Pezizomycotina</taxon>
        <taxon>Eurotiomycetes</taxon>
        <taxon>Eurotiomycetidae</taxon>
        <taxon>Eurotiales</taxon>
        <taxon>Aspergillaceae</taxon>
        <taxon>Aspergillus</taxon>
    </lineage>
</organism>
<evidence type="ECO:0000313" key="4">
    <source>
        <dbReference type="Proteomes" id="UP000654913"/>
    </source>
</evidence>
<evidence type="ECO:0008006" key="5">
    <source>
        <dbReference type="Google" id="ProtNLM"/>
    </source>
</evidence>
<evidence type="ECO:0000313" key="3">
    <source>
        <dbReference type="EMBL" id="BCS17326.1"/>
    </source>
</evidence>
<dbReference type="PANTHER" id="PTHR15496:SF2">
    <property type="entry name" value="GENERAL TRANSCRIPTION FACTOR 3C POLYPEPTIDE 4"/>
    <property type="match status" value="1"/>
</dbReference>
<evidence type="ECO:0000259" key="1">
    <source>
        <dbReference type="Pfam" id="PF12657"/>
    </source>
</evidence>
<dbReference type="InterPro" id="IPR024761">
    <property type="entry name" value="TFIIIC_delta_N"/>
</dbReference>
<dbReference type="KEGG" id="apuu:APUU_10154S"/>
<accession>A0A7R7X9I2</accession>
<protein>
    <recommendedName>
        <fullName evidence="5">Transcription factor IIIC 90kDa subunit N-terminal domain-containing protein</fullName>
    </recommendedName>
</protein>
<sequence length="707" mass="77312">MLDPLELQVFPSSYNCVSWSEDGEIAIAAGEYIHILTPKVSTKDKANGTPSHFSSADWHRTRFRTNVFTINEWPIMFPQPRDNFSVGAEQSLSTVVGVTWSPPGLAKYRRSVLAVLTTNMVLSLYALSGTSGKWSRIAVVNQALEHFFRENIENNTLTTRFQSFFRRDAEDKSPRTRKTNIRTFSWTPPLKVPTKNQLYPGPESRWGVPLLAVANDDNDLVFLQVQQPKSQKDSSESLDVEAVSSIHLPDSTDYGRVLQPGSILSSALRTQARMSFLTSGPWIYQPSGSGQDTISATLNVAALQGMRLRVAKLTVGIESRAHDSDGELRYSLTFHAVENNVMPLARMEEFECTGPMHWAHKIGSGRITMTVGAMTGLALLDLPEDVYKGQKPESSDSHVFYYSSLDDSTTDTVILHQERISGMTVAIDPESETPVLHFGSVGGHAAVKALTNTEAPSPAPWNGQVEDIRERFDIDRDLGGLAVARVWGLASIHGLVAVVVTLHPGDMVEYRTNAEERLTVVFSTANGQPVDLESVPFLHESPTGSPEFLRERRDIVLQYILGDHAGTKNTLSPKVLYAAACCAIVQSQKFELVSSAQVVLERLAATSGVDMTGEIAKCSAPGSTIEPRSTDILNAPGGDIFERCEICDAGIVWDSAREAQCATGHVFGRSLQASINGVRLADGATSPVQSDLPGNPRAWNFKVLLQV</sequence>
<dbReference type="OrthoDB" id="6021743at2759"/>